<evidence type="ECO:0000256" key="7">
    <source>
        <dbReference type="ARBA" id="ARBA00023012"/>
    </source>
</evidence>
<feature type="transmembrane region" description="Helical" evidence="8">
    <location>
        <begin position="6"/>
        <end position="25"/>
    </location>
</feature>
<dbReference type="PROSITE" id="PS50109">
    <property type="entry name" value="HIS_KIN"/>
    <property type="match status" value="1"/>
</dbReference>
<gene>
    <name evidence="10" type="ORF">AAK873_04135</name>
</gene>
<proteinExistence type="predicted"/>
<dbReference type="GO" id="GO:0005524">
    <property type="term" value="F:ATP binding"/>
    <property type="evidence" value="ECO:0007669"/>
    <property type="project" value="UniProtKB-KW"/>
</dbReference>
<keyword evidence="7" id="KW-0902">Two-component regulatory system</keyword>
<dbReference type="InterPro" id="IPR005467">
    <property type="entry name" value="His_kinase_dom"/>
</dbReference>
<dbReference type="Gene3D" id="3.30.450.20">
    <property type="entry name" value="PAS domain"/>
    <property type="match status" value="1"/>
</dbReference>
<dbReference type="EC" id="2.7.13.3" evidence="2"/>
<keyword evidence="6 10" id="KW-0067">ATP-binding</keyword>
<evidence type="ECO:0000256" key="5">
    <source>
        <dbReference type="ARBA" id="ARBA00022777"/>
    </source>
</evidence>
<keyword evidence="8" id="KW-0812">Transmembrane</keyword>
<organism evidence="10 11">
    <name type="scientific">Heminiphilus faecis</name>
    <dbReference type="NCBI Taxonomy" id="2601703"/>
    <lineage>
        <taxon>Bacteria</taxon>
        <taxon>Pseudomonadati</taxon>
        <taxon>Bacteroidota</taxon>
        <taxon>Bacteroidia</taxon>
        <taxon>Bacteroidales</taxon>
        <taxon>Muribaculaceae</taxon>
        <taxon>Heminiphilus</taxon>
    </lineage>
</organism>
<evidence type="ECO:0000256" key="2">
    <source>
        <dbReference type="ARBA" id="ARBA00012438"/>
    </source>
</evidence>
<keyword evidence="8" id="KW-0472">Membrane</keyword>
<evidence type="ECO:0000256" key="8">
    <source>
        <dbReference type="SAM" id="Phobius"/>
    </source>
</evidence>
<dbReference type="PANTHER" id="PTHR43065:SF46">
    <property type="entry name" value="C4-DICARBOXYLATE TRANSPORT SENSOR PROTEIN DCTB"/>
    <property type="match status" value="1"/>
</dbReference>
<evidence type="ECO:0000256" key="1">
    <source>
        <dbReference type="ARBA" id="ARBA00000085"/>
    </source>
</evidence>
<keyword evidence="11" id="KW-1185">Reference proteome</keyword>
<dbReference type="SUPFAM" id="SSF55874">
    <property type="entry name" value="ATPase domain of HSP90 chaperone/DNA topoisomerase II/histidine kinase"/>
    <property type="match status" value="1"/>
</dbReference>
<keyword evidence="8" id="KW-1133">Transmembrane helix</keyword>
<evidence type="ECO:0000256" key="4">
    <source>
        <dbReference type="ARBA" id="ARBA00022741"/>
    </source>
</evidence>
<name>A0ABV4CW84_9BACT</name>
<keyword evidence="5" id="KW-0418">Kinase</keyword>
<dbReference type="PANTHER" id="PTHR43065">
    <property type="entry name" value="SENSOR HISTIDINE KINASE"/>
    <property type="match status" value="1"/>
</dbReference>
<comment type="catalytic activity">
    <reaction evidence="1">
        <text>ATP + protein L-histidine = ADP + protein N-phospho-L-histidine.</text>
        <dbReference type="EC" id="2.7.13.3"/>
    </reaction>
</comment>
<dbReference type="Pfam" id="PF02518">
    <property type="entry name" value="HATPase_c"/>
    <property type="match status" value="1"/>
</dbReference>
<evidence type="ECO:0000259" key="9">
    <source>
        <dbReference type="PROSITE" id="PS50109"/>
    </source>
</evidence>
<dbReference type="Gene3D" id="3.30.565.10">
    <property type="entry name" value="Histidine kinase-like ATPase, C-terminal domain"/>
    <property type="match status" value="1"/>
</dbReference>
<dbReference type="SUPFAM" id="SSF55785">
    <property type="entry name" value="PYP-like sensor domain (PAS domain)"/>
    <property type="match status" value="1"/>
</dbReference>
<dbReference type="InterPro" id="IPR035965">
    <property type="entry name" value="PAS-like_dom_sf"/>
</dbReference>
<reference evidence="10 11" key="1">
    <citation type="submission" date="2024-03" db="EMBL/GenBank/DDBJ databases">
        <title>Mouse gut bacterial collection (mGBC) of GemPharmatech.</title>
        <authorList>
            <person name="He Y."/>
            <person name="Dong L."/>
            <person name="Wu D."/>
            <person name="Gao X."/>
            <person name="Lin Z."/>
        </authorList>
    </citation>
    <scope>NUCLEOTIDE SEQUENCE [LARGE SCALE GENOMIC DNA]</scope>
    <source>
        <strain evidence="10 11">54-13</strain>
    </source>
</reference>
<comment type="caution">
    <text evidence="10">The sequence shown here is derived from an EMBL/GenBank/DDBJ whole genome shotgun (WGS) entry which is preliminary data.</text>
</comment>
<evidence type="ECO:0000313" key="11">
    <source>
        <dbReference type="Proteomes" id="UP001565200"/>
    </source>
</evidence>
<keyword evidence="3" id="KW-0808">Transferase</keyword>
<dbReference type="SMART" id="SM00387">
    <property type="entry name" value="HATPase_c"/>
    <property type="match status" value="1"/>
</dbReference>
<dbReference type="PRINTS" id="PR00344">
    <property type="entry name" value="BCTRLSENSOR"/>
</dbReference>
<dbReference type="InterPro" id="IPR003594">
    <property type="entry name" value="HATPase_dom"/>
</dbReference>
<dbReference type="InterPro" id="IPR004358">
    <property type="entry name" value="Sig_transdc_His_kin-like_C"/>
</dbReference>
<evidence type="ECO:0000313" key="10">
    <source>
        <dbReference type="EMBL" id="MEY8244810.1"/>
    </source>
</evidence>
<dbReference type="RefSeq" id="WP_369863252.1">
    <property type="nucleotide sequence ID" value="NZ_JBCLPP010000008.1"/>
</dbReference>
<keyword evidence="4" id="KW-0547">Nucleotide-binding</keyword>
<sequence>MTWAWLNIGIFIGIIAVIWVIHAVVKRARADRRKIALLLDALENGDTSITFPVSSDSDVNVMLNRISGVLKRIRVETGEKERYYESILDRVGAGVLSVYDNGVVFQVNRAALSLLGLDVLTHMRQMERVSADLMCHIEAAGNNDRLSVEVATEGRRRTLSVNVSTITLQQHRIKIIVLDDISDSLDRKEVDSWIKLTRVMTHEIMNSLGPITSLSETLAERAGDGPGELREGLSTIAVTGKSLVSFVSSYRRLVYMPKVEPRLFSVKPFLERMMCLAMQYGASSDVSIIIRKCDDELIAYADENMMGQVLANLLKNAVEAVCDMPDGRVELSAYCNESDTVVMTISDNGPHIPDEVANEIFVPFFTTKSTGTGVGLSISRRMVQLNGGSLTLSPYTGPDALTTFTINLP</sequence>
<dbReference type="EMBL" id="JBCLPP010000008">
    <property type="protein sequence ID" value="MEY8244810.1"/>
    <property type="molecule type" value="Genomic_DNA"/>
</dbReference>
<evidence type="ECO:0000256" key="6">
    <source>
        <dbReference type="ARBA" id="ARBA00022840"/>
    </source>
</evidence>
<dbReference type="Proteomes" id="UP001565200">
    <property type="component" value="Unassembled WGS sequence"/>
</dbReference>
<accession>A0ABV4CW84</accession>
<evidence type="ECO:0000256" key="3">
    <source>
        <dbReference type="ARBA" id="ARBA00022679"/>
    </source>
</evidence>
<dbReference type="InterPro" id="IPR036890">
    <property type="entry name" value="HATPase_C_sf"/>
</dbReference>
<feature type="domain" description="Histidine kinase" evidence="9">
    <location>
        <begin position="199"/>
        <end position="409"/>
    </location>
</feature>
<protein>
    <recommendedName>
        <fullName evidence="2">histidine kinase</fullName>
        <ecNumber evidence="2">2.7.13.3</ecNumber>
    </recommendedName>
</protein>